<feature type="compositionally biased region" description="Acidic residues" evidence="5">
    <location>
        <begin position="923"/>
        <end position="933"/>
    </location>
</feature>
<accession>A0A8X7NMM6</accession>
<dbReference type="AlphaFoldDB" id="A0A8X7NMM6"/>
<feature type="domain" description="LicD/FKTN/FKRP nucleotidyltransferase" evidence="7">
    <location>
        <begin position="481"/>
        <end position="586"/>
    </location>
</feature>
<dbReference type="OrthoDB" id="444255at2759"/>
<name>A0A8X7NMM6_CANPA</name>
<evidence type="ECO:0000259" key="7">
    <source>
        <dbReference type="Pfam" id="PF04991"/>
    </source>
</evidence>
<keyword evidence="4 6" id="KW-0472">Membrane</keyword>
<sequence length="939" mass="110458">MFDIKLLRNIFLVILFINIFYFVKVYRLEEEKLKQLAIAHATSIDYTTDDQIEYDKTKDYHMLEPKQKISYLLNKVHENSDNRYWLADTSVENPSVVINPLEFLPPREYNYVETWQNKSELHYEPRFTLAVYLDELKHQLRLHNPTNEKSKDHLIRMPFAWSDWVDLTMLNEEILKPIDERRTCQSLQSRANKKTKYPKWCKNLVDLEDEEVEEIGLSRDDMPGFIVRSSPMNKAHHKEVMLQGKGHLLTSQENPIAMIFLTKDGTYETQLMGQRQRLVRTDLFEKYLQRRNLDPMSADLKEIEMNPQIEFKSLLETVPARPLNEDDDIYKMRQITRQKEFNASRELYLDKDAFHYKQEAIDEQISDYEVRLNKIKESVTNELRYDPAVIAQNRLNRHEINHYNGLKTANKYSVEKEPTYYKLATLRKDKSNSDAGWHYEWRFFNGALRYIKDDTWTLEQLEVREQIILDRLLRNWFRFAEEKGIISWIAHGPLLSWYWDGLMFPYDIDIDIQMPSSELNRLSANYNMTLVIEDVSEGYGKYLIDCATFLHHRDVARKDNHIDARFIDIDTGTYIDITGIGINNEQPPPEYDGYIRNKQRKQESVELYMDRRKHWLNFEKISPLHYSMIGGVPVYVPNDIMSMLNNEYSAGTRSYYFGGYYYVPCLRLWLQVNKIKPIFKPEQYEAKTKVREREKLTELIKNIDDEGKLRLLEMHEDVLIEYYLTHKLTSLHEIEKKFMLDHTLQQSMFDLSDKVEYHQLTSRFKMGSPLRKSLFDFEYFERFKHMKKPEIQVDNVEAGEANVYIEGPILHSASTPGGDVTVDNSQNRVNDEQGEEAASGYDNDGGADFDDDDDRGDSNDPDDRDDSQQAANQANEIKKAAAGGVQNAQERVVDNTLEEGKESFDDSDRAEDLPEMDGRGDLYDSELFGDDVGIDNINN</sequence>
<feature type="region of interest" description="Disordered" evidence="5">
    <location>
        <begin position="809"/>
        <end position="939"/>
    </location>
</feature>
<feature type="transmembrane region" description="Helical" evidence="6">
    <location>
        <begin position="6"/>
        <end position="26"/>
    </location>
</feature>
<evidence type="ECO:0000256" key="2">
    <source>
        <dbReference type="ARBA" id="ARBA00022692"/>
    </source>
</evidence>
<evidence type="ECO:0000256" key="1">
    <source>
        <dbReference type="ARBA" id="ARBA00004167"/>
    </source>
</evidence>
<protein>
    <submittedName>
        <fullName evidence="8">LicD family protein</fullName>
    </submittedName>
</protein>
<evidence type="ECO:0000256" key="3">
    <source>
        <dbReference type="ARBA" id="ARBA00022989"/>
    </source>
</evidence>
<dbReference type="Proteomes" id="UP000590412">
    <property type="component" value="Unassembled WGS sequence"/>
</dbReference>
<dbReference type="GO" id="GO:0016020">
    <property type="term" value="C:membrane"/>
    <property type="evidence" value="ECO:0007669"/>
    <property type="project" value="UniProtKB-SubCell"/>
</dbReference>
<dbReference type="PANTHER" id="PTHR15407">
    <property type="entry name" value="FUKUTIN-RELATED"/>
    <property type="match status" value="1"/>
</dbReference>
<dbReference type="GO" id="GO:0009100">
    <property type="term" value="P:glycoprotein metabolic process"/>
    <property type="evidence" value="ECO:0007669"/>
    <property type="project" value="UniProtKB-ARBA"/>
</dbReference>
<dbReference type="PANTHER" id="PTHR15407:SF28">
    <property type="entry name" value="RIBITOL-5-PHOSPHATE TRANSFERASE FKTN"/>
    <property type="match status" value="1"/>
</dbReference>
<evidence type="ECO:0000256" key="6">
    <source>
        <dbReference type="SAM" id="Phobius"/>
    </source>
</evidence>
<dbReference type="InterPro" id="IPR007074">
    <property type="entry name" value="LicD/FKTN/FKRP_NTP_transf"/>
</dbReference>
<dbReference type="EMBL" id="JABWAB010000003">
    <property type="protein sequence ID" value="KAF6057284.1"/>
    <property type="molecule type" value="Genomic_DNA"/>
</dbReference>
<comment type="caution">
    <text evidence="8">The sequence shown here is derived from an EMBL/GenBank/DDBJ whole genome shotgun (WGS) entry which is preliminary data.</text>
</comment>
<gene>
    <name evidence="8" type="ORF">FOB60_001839</name>
</gene>
<dbReference type="InterPro" id="IPR009644">
    <property type="entry name" value="FKTN/MNN4/W02B3.4-1"/>
</dbReference>
<reference evidence="8" key="1">
    <citation type="submission" date="2020-03" db="EMBL/GenBank/DDBJ databases">
        <title>FDA dAtabase for Regulatory Grade micrObial Sequences (FDA-ARGOS): Supporting development and validation of Infectious Disease Dx tests.</title>
        <authorList>
            <person name="Campos J."/>
            <person name="Goldberg B."/>
            <person name="Tallon L."/>
            <person name="Sadzewicz L."/>
            <person name="Vavikolanu K."/>
            <person name="Mehta A."/>
            <person name="Aluvathingal J."/>
            <person name="Nadendla S."/>
            <person name="Nandy P."/>
            <person name="Geyer C."/>
            <person name="Yan Y."/>
            <person name="Sichtig H."/>
        </authorList>
    </citation>
    <scope>NUCLEOTIDE SEQUENCE [LARGE SCALE GENOMIC DNA]</scope>
    <source>
        <strain evidence="8">FDAARGOS_652</strain>
    </source>
</reference>
<evidence type="ECO:0000256" key="4">
    <source>
        <dbReference type="ARBA" id="ARBA00023136"/>
    </source>
</evidence>
<evidence type="ECO:0000313" key="8">
    <source>
        <dbReference type="EMBL" id="KAF6057284.1"/>
    </source>
</evidence>
<keyword evidence="2 6" id="KW-0812">Transmembrane</keyword>
<organism evidence="8 9">
    <name type="scientific">Candida parapsilosis</name>
    <name type="common">Yeast</name>
    <dbReference type="NCBI Taxonomy" id="5480"/>
    <lineage>
        <taxon>Eukaryota</taxon>
        <taxon>Fungi</taxon>
        <taxon>Dikarya</taxon>
        <taxon>Ascomycota</taxon>
        <taxon>Saccharomycotina</taxon>
        <taxon>Pichiomycetes</taxon>
        <taxon>Debaryomycetaceae</taxon>
        <taxon>Candida/Lodderomyces clade</taxon>
        <taxon>Candida</taxon>
    </lineage>
</organism>
<evidence type="ECO:0000313" key="9">
    <source>
        <dbReference type="Proteomes" id="UP000590412"/>
    </source>
</evidence>
<dbReference type="Pfam" id="PF04991">
    <property type="entry name" value="LicD"/>
    <property type="match status" value="1"/>
</dbReference>
<comment type="subcellular location">
    <subcellularLocation>
        <location evidence="1">Membrane</location>
        <topology evidence="1">Single-pass membrane protein</topology>
    </subcellularLocation>
</comment>
<keyword evidence="3 6" id="KW-1133">Transmembrane helix</keyword>
<feature type="compositionally biased region" description="Basic and acidic residues" evidence="5">
    <location>
        <begin position="898"/>
        <end position="922"/>
    </location>
</feature>
<feature type="compositionally biased region" description="Acidic residues" evidence="5">
    <location>
        <begin position="845"/>
        <end position="865"/>
    </location>
</feature>
<proteinExistence type="predicted"/>
<evidence type="ECO:0000256" key="5">
    <source>
        <dbReference type="SAM" id="MobiDB-lite"/>
    </source>
</evidence>